<dbReference type="EMBL" id="JAAIUW010000010">
    <property type="protein sequence ID" value="KAF7813601.1"/>
    <property type="molecule type" value="Genomic_DNA"/>
</dbReference>
<organism evidence="1 2">
    <name type="scientific">Senna tora</name>
    <dbReference type="NCBI Taxonomy" id="362788"/>
    <lineage>
        <taxon>Eukaryota</taxon>
        <taxon>Viridiplantae</taxon>
        <taxon>Streptophyta</taxon>
        <taxon>Embryophyta</taxon>
        <taxon>Tracheophyta</taxon>
        <taxon>Spermatophyta</taxon>
        <taxon>Magnoliopsida</taxon>
        <taxon>eudicotyledons</taxon>
        <taxon>Gunneridae</taxon>
        <taxon>Pentapetalae</taxon>
        <taxon>rosids</taxon>
        <taxon>fabids</taxon>
        <taxon>Fabales</taxon>
        <taxon>Fabaceae</taxon>
        <taxon>Caesalpinioideae</taxon>
        <taxon>Cassia clade</taxon>
        <taxon>Senna</taxon>
    </lineage>
</organism>
<accession>A0A834T3L1</accession>
<dbReference type="AlphaFoldDB" id="A0A834T3L1"/>
<reference evidence="1" key="1">
    <citation type="submission" date="2020-09" db="EMBL/GenBank/DDBJ databases">
        <title>Genome-Enabled Discovery of Anthraquinone Biosynthesis in Senna tora.</title>
        <authorList>
            <person name="Kang S.-H."/>
            <person name="Pandey R.P."/>
            <person name="Lee C.-M."/>
            <person name="Sim J.-S."/>
            <person name="Jeong J.-T."/>
            <person name="Choi B.-S."/>
            <person name="Jung M."/>
            <person name="Ginzburg D."/>
            <person name="Zhao K."/>
            <person name="Won S.Y."/>
            <person name="Oh T.-J."/>
            <person name="Yu Y."/>
            <person name="Kim N.-H."/>
            <person name="Lee O.R."/>
            <person name="Lee T.-H."/>
            <person name="Bashyal P."/>
            <person name="Kim T.-S."/>
            <person name="Lee W.-H."/>
            <person name="Kawkins C."/>
            <person name="Kim C.-K."/>
            <person name="Kim J.S."/>
            <person name="Ahn B.O."/>
            <person name="Rhee S.Y."/>
            <person name="Sohng J.K."/>
        </authorList>
    </citation>
    <scope>NUCLEOTIDE SEQUENCE</scope>
    <source>
        <tissue evidence="1">Leaf</tissue>
    </source>
</reference>
<name>A0A834T3L1_9FABA</name>
<gene>
    <name evidence="1" type="ORF">G2W53_034577</name>
</gene>
<proteinExistence type="predicted"/>
<keyword evidence="2" id="KW-1185">Reference proteome</keyword>
<comment type="caution">
    <text evidence="1">The sequence shown here is derived from an EMBL/GenBank/DDBJ whole genome shotgun (WGS) entry which is preliminary data.</text>
</comment>
<dbReference type="Proteomes" id="UP000634136">
    <property type="component" value="Unassembled WGS sequence"/>
</dbReference>
<sequence>MEWPKRAMRQSRHVVITEREVEEVTKYESSFLDRVNDNRVFTVTCYAGRSVNRFGY</sequence>
<protein>
    <submittedName>
        <fullName evidence="1">Uncharacterized protein</fullName>
    </submittedName>
</protein>
<evidence type="ECO:0000313" key="1">
    <source>
        <dbReference type="EMBL" id="KAF7813601.1"/>
    </source>
</evidence>
<evidence type="ECO:0000313" key="2">
    <source>
        <dbReference type="Proteomes" id="UP000634136"/>
    </source>
</evidence>